<dbReference type="AlphaFoldDB" id="A0A8J2SFH9"/>
<reference evidence="2" key="1">
    <citation type="submission" date="2021-11" db="EMBL/GenBank/DDBJ databases">
        <authorList>
            <consortium name="Genoscope - CEA"/>
            <person name="William W."/>
        </authorList>
    </citation>
    <scope>NUCLEOTIDE SEQUENCE</scope>
</reference>
<feature type="non-terminal residue" evidence="2">
    <location>
        <position position="208"/>
    </location>
</feature>
<feature type="compositionally biased region" description="Acidic residues" evidence="1">
    <location>
        <begin position="174"/>
        <end position="188"/>
    </location>
</feature>
<feature type="region of interest" description="Disordered" evidence="1">
    <location>
        <begin position="173"/>
        <end position="208"/>
    </location>
</feature>
<gene>
    <name evidence="2" type="ORF">PECAL_3P10630</name>
</gene>
<keyword evidence="3" id="KW-1185">Reference proteome</keyword>
<feature type="compositionally biased region" description="Basic and acidic residues" evidence="1">
    <location>
        <begin position="199"/>
        <end position="208"/>
    </location>
</feature>
<organism evidence="2 3">
    <name type="scientific">Pelagomonas calceolata</name>
    <dbReference type="NCBI Taxonomy" id="35677"/>
    <lineage>
        <taxon>Eukaryota</taxon>
        <taxon>Sar</taxon>
        <taxon>Stramenopiles</taxon>
        <taxon>Ochrophyta</taxon>
        <taxon>Pelagophyceae</taxon>
        <taxon>Pelagomonadales</taxon>
        <taxon>Pelagomonadaceae</taxon>
        <taxon>Pelagomonas</taxon>
    </lineage>
</organism>
<evidence type="ECO:0000313" key="2">
    <source>
        <dbReference type="EMBL" id="CAH0371135.1"/>
    </source>
</evidence>
<dbReference type="Proteomes" id="UP000789595">
    <property type="component" value="Unassembled WGS sequence"/>
</dbReference>
<comment type="caution">
    <text evidence="2">The sequence shown here is derived from an EMBL/GenBank/DDBJ whole genome shotgun (WGS) entry which is preliminary data.</text>
</comment>
<name>A0A8J2SFH9_9STRA</name>
<dbReference type="EMBL" id="CAKKNE010000003">
    <property type="protein sequence ID" value="CAH0371135.1"/>
    <property type="molecule type" value="Genomic_DNA"/>
</dbReference>
<accession>A0A8J2SFH9</accession>
<proteinExistence type="predicted"/>
<sequence>ICGSYSGARPQPGTAPHRRRDPWFASRRQPAKTARCPGSETLSRLCQRTNQGMALSTPESDVELARRQREGVFTPPPHWKPRQEEVDLKKDYAFKRAQREGGVFDPVEVTGAAEQEPALTRDLNPFTETGAALRRARLRKKWAQIEEIRRDEPVIYGPVAGQQNPVLAIKAEEEAAPEEPEETTEWSVDDPGQTSPLRAVREEWPEDA</sequence>
<evidence type="ECO:0000313" key="3">
    <source>
        <dbReference type="Proteomes" id="UP000789595"/>
    </source>
</evidence>
<protein>
    <submittedName>
        <fullName evidence="2">Uncharacterized protein</fullName>
    </submittedName>
</protein>
<feature type="region of interest" description="Disordered" evidence="1">
    <location>
        <begin position="1"/>
        <end position="39"/>
    </location>
</feature>
<evidence type="ECO:0000256" key="1">
    <source>
        <dbReference type="SAM" id="MobiDB-lite"/>
    </source>
</evidence>